<organism evidence="3 4">
    <name type="scientific">Sandaracinomonas limnophila</name>
    <dbReference type="NCBI Taxonomy" id="1862386"/>
    <lineage>
        <taxon>Bacteria</taxon>
        <taxon>Pseudomonadati</taxon>
        <taxon>Bacteroidota</taxon>
        <taxon>Cytophagia</taxon>
        <taxon>Cytophagales</taxon>
        <taxon>Flectobacillaceae</taxon>
        <taxon>Sandaracinomonas</taxon>
    </lineage>
</organism>
<dbReference type="InterPro" id="IPR000644">
    <property type="entry name" value="CBS_dom"/>
</dbReference>
<evidence type="ECO:0000256" key="1">
    <source>
        <dbReference type="PROSITE-ProRule" id="PRU00703"/>
    </source>
</evidence>
<evidence type="ECO:0000313" key="3">
    <source>
        <dbReference type="EMBL" id="RVU24757.1"/>
    </source>
</evidence>
<keyword evidence="1" id="KW-0129">CBS domain</keyword>
<dbReference type="Gene3D" id="3.10.580.10">
    <property type="entry name" value="CBS-domain"/>
    <property type="match status" value="1"/>
</dbReference>
<comment type="caution">
    <text evidence="3">The sequence shown here is derived from an EMBL/GenBank/DDBJ whole genome shotgun (WGS) entry which is preliminary data.</text>
</comment>
<evidence type="ECO:0000313" key="4">
    <source>
        <dbReference type="Proteomes" id="UP000282832"/>
    </source>
</evidence>
<dbReference type="EMBL" id="SACY01000003">
    <property type="protein sequence ID" value="RVU24757.1"/>
    <property type="molecule type" value="Genomic_DNA"/>
</dbReference>
<evidence type="ECO:0000259" key="2">
    <source>
        <dbReference type="PROSITE" id="PS51371"/>
    </source>
</evidence>
<name>A0A437PR84_9BACT</name>
<feature type="domain" description="CBS" evidence="2">
    <location>
        <begin position="6"/>
        <end position="63"/>
    </location>
</feature>
<gene>
    <name evidence="3" type="ORF">EOJ36_07020</name>
</gene>
<proteinExistence type="predicted"/>
<dbReference type="AlphaFoldDB" id="A0A437PR84"/>
<dbReference type="InterPro" id="IPR046342">
    <property type="entry name" value="CBS_dom_sf"/>
</dbReference>
<sequence length="217" mass="25138">MILNQINTELPTLKPSDSLGKAHKLFENSSIQLLAIVEKGKFLGNILPENLHKTYPEQKVSDLFDITSKEALEESQDIRATLPLFQKLNTRNLAVIDAEKRFLGYLEWNELADEMLKSDFNLENSGIISLGFHQQRDSLANIIRILEENRALVIKTYLKERENQLPELNLQVKTEQLNFLVQQLERHGFLVEKAFHLMGDEAENHSNYDLLMKYLEM</sequence>
<accession>A0A437PR84</accession>
<reference evidence="3 4" key="1">
    <citation type="submission" date="2019-01" db="EMBL/GenBank/DDBJ databases">
        <authorList>
            <person name="Chen W.-M."/>
        </authorList>
    </citation>
    <scope>NUCLEOTIDE SEQUENCE [LARGE SCALE GENOMIC DNA]</scope>
    <source>
        <strain evidence="3 4">FSY-15</strain>
    </source>
</reference>
<keyword evidence="4" id="KW-1185">Reference proteome</keyword>
<dbReference type="RefSeq" id="WP_127803766.1">
    <property type="nucleotide sequence ID" value="NZ_SACY01000003.1"/>
</dbReference>
<dbReference type="OrthoDB" id="1523762at2"/>
<dbReference type="Pfam" id="PF00571">
    <property type="entry name" value="CBS"/>
    <property type="match status" value="1"/>
</dbReference>
<dbReference type="SUPFAM" id="SSF54631">
    <property type="entry name" value="CBS-domain pair"/>
    <property type="match status" value="1"/>
</dbReference>
<dbReference type="Proteomes" id="UP000282832">
    <property type="component" value="Unassembled WGS sequence"/>
</dbReference>
<dbReference type="PROSITE" id="PS51371">
    <property type="entry name" value="CBS"/>
    <property type="match status" value="1"/>
</dbReference>
<protein>
    <submittedName>
        <fullName evidence="3">CBS domain-containing protein</fullName>
    </submittedName>
</protein>